<comment type="caution">
    <text evidence="1">The sequence shown here is derived from an EMBL/GenBank/DDBJ whole genome shotgun (WGS) entry which is preliminary data.</text>
</comment>
<protein>
    <submittedName>
        <fullName evidence="1">Uncharacterized protein</fullName>
    </submittedName>
</protein>
<evidence type="ECO:0000313" key="1">
    <source>
        <dbReference type="EMBL" id="PDX58103.1"/>
    </source>
</evidence>
<proteinExistence type="predicted"/>
<organism evidence="1 2">
    <name type="scientific">Faecalibacterium langellae</name>
    <dbReference type="NCBI Taxonomy" id="3435293"/>
    <lineage>
        <taxon>Bacteria</taxon>
        <taxon>Bacillati</taxon>
        <taxon>Bacillota</taxon>
        <taxon>Clostridia</taxon>
        <taxon>Eubacteriales</taxon>
        <taxon>Oscillospiraceae</taxon>
        <taxon>Faecalibacterium</taxon>
    </lineage>
</organism>
<dbReference type="EMBL" id="NMTQ01000034">
    <property type="protein sequence ID" value="PDX58103.1"/>
    <property type="molecule type" value="Genomic_DNA"/>
</dbReference>
<dbReference type="Proteomes" id="UP000220752">
    <property type="component" value="Unassembled WGS sequence"/>
</dbReference>
<evidence type="ECO:0000313" key="2">
    <source>
        <dbReference type="Proteomes" id="UP000220752"/>
    </source>
</evidence>
<name>A0A2A6Z9Q9_9FIRM</name>
<accession>A0A2A6Z9Q9</accession>
<keyword evidence="2" id="KW-1185">Reference proteome</keyword>
<gene>
    <name evidence="1" type="ORF">CGS46_09195</name>
</gene>
<dbReference type="AlphaFoldDB" id="A0A2A6Z9Q9"/>
<sequence>MFCDFFSVNFLHFPSDVTENRFTLFRNSIAQERQNRKLVEIHNTDKILIFQNFQRFLFAASGKGIENTVGH</sequence>
<reference evidence="1 2" key="1">
    <citation type="journal article" date="2017" name="Front. Microbiol.">
        <title>New Insights into the Diversity of the Genus Faecalibacterium.</title>
        <authorList>
            <person name="Benevides L."/>
            <person name="Burman S."/>
            <person name="Martin R."/>
            <person name="Robert V."/>
            <person name="Thomas M."/>
            <person name="Miquel S."/>
            <person name="Chain F."/>
            <person name="Sokol H."/>
            <person name="Bermudez-Humaran L.G."/>
            <person name="Morrison M."/>
            <person name="Langella P."/>
            <person name="Azevedo V.A."/>
            <person name="Chatel J.M."/>
            <person name="Soares S."/>
        </authorList>
    </citation>
    <scope>NUCLEOTIDE SEQUENCE [LARGE SCALE GENOMIC DNA]</scope>
    <source>
        <strain evidence="2">CNCM I-4540</strain>
    </source>
</reference>